<dbReference type="InterPro" id="IPR029017">
    <property type="entry name" value="Enolase-like_N"/>
</dbReference>
<dbReference type="SUPFAM" id="SSF54826">
    <property type="entry name" value="Enolase N-terminal domain-like"/>
    <property type="match status" value="1"/>
</dbReference>
<dbReference type="SUPFAM" id="SSF51604">
    <property type="entry name" value="Enolase C-terminal domain-like"/>
    <property type="match status" value="1"/>
</dbReference>
<dbReference type="EMBL" id="JBHTKY010000001">
    <property type="protein sequence ID" value="MFD1164009.1"/>
    <property type="molecule type" value="Genomic_DNA"/>
</dbReference>
<comment type="caution">
    <text evidence="2">The sequence shown here is derived from an EMBL/GenBank/DDBJ whole genome shotgun (WGS) entry which is preliminary data.</text>
</comment>
<dbReference type="Gene3D" id="3.20.20.120">
    <property type="entry name" value="Enolase-like C-terminal domain"/>
    <property type="match status" value="1"/>
</dbReference>
<dbReference type="InterPro" id="IPR013342">
    <property type="entry name" value="Mandelate_racemase_C"/>
</dbReference>
<feature type="domain" description="Mandelate racemase/muconate lactonizing enzyme C-terminal" evidence="1">
    <location>
        <begin position="181"/>
        <end position="284"/>
    </location>
</feature>
<evidence type="ECO:0000313" key="3">
    <source>
        <dbReference type="Proteomes" id="UP001597205"/>
    </source>
</evidence>
<dbReference type="PANTHER" id="PTHR48080">
    <property type="entry name" value="D-GALACTONATE DEHYDRATASE-RELATED"/>
    <property type="match status" value="1"/>
</dbReference>
<organism evidence="2 3">
    <name type="scientific">Sphingobacterium daejeonense</name>
    <dbReference type="NCBI Taxonomy" id="371142"/>
    <lineage>
        <taxon>Bacteria</taxon>
        <taxon>Pseudomonadati</taxon>
        <taxon>Bacteroidota</taxon>
        <taxon>Sphingobacteriia</taxon>
        <taxon>Sphingobacteriales</taxon>
        <taxon>Sphingobacteriaceae</taxon>
        <taxon>Sphingobacterium</taxon>
    </lineage>
</organism>
<sequence length="406" mass="45118">MKRRDFISALNISLASSMLIPSKSYGTDILSSLDLPYHEKDLALHKIDSVVFSRVKLNYPRLVGKNAKLDLHGYGPDLDICALRTDQGAMGWASLRGSKQNAEKLVPELIGKKVSDLFSTKTGTLSEKNIPFDIALHDLAGVILQKPVYELLGKKDPFITKYYSGMIYFDDLEPKDKPAGIDRILEECQFDYGVGYRQFKLKIGRGHKWMPASEGLKRDIEVTKAVAAAFPDCEILVDGNNGFTSDDFIKYLQAIAGIKLFWIEEPFHESVEDYQKLRQFVKAEKLNTLLADGEADPDQAFLKKLFEQKLLDVQLTDIEGLGFTNWRKMMPELVKTGTSASPHAWGSLLKTNYTAHLAGGLGNTVTIEGVTSSSEDVDLTAYTVKDGKLIPPMLPGFGMQLLKTIG</sequence>
<dbReference type="Gene3D" id="3.30.390.10">
    <property type="entry name" value="Enolase-like, N-terminal domain"/>
    <property type="match status" value="1"/>
</dbReference>
<keyword evidence="3" id="KW-1185">Reference proteome</keyword>
<evidence type="ECO:0000259" key="1">
    <source>
        <dbReference type="SMART" id="SM00922"/>
    </source>
</evidence>
<gene>
    <name evidence="2" type="ORF">ACFQ2C_00145</name>
</gene>
<dbReference type="InterPro" id="IPR034593">
    <property type="entry name" value="DgoD-like"/>
</dbReference>
<dbReference type="SFLD" id="SFLDS00001">
    <property type="entry name" value="Enolase"/>
    <property type="match status" value="1"/>
</dbReference>
<dbReference type="SMART" id="SM00922">
    <property type="entry name" value="MR_MLE"/>
    <property type="match status" value="1"/>
</dbReference>
<dbReference type="InterPro" id="IPR036849">
    <property type="entry name" value="Enolase-like_C_sf"/>
</dbReference>
<dbReference type="InterPro" id="IPR029065">
    <property type="entry name" value="Enolase_C-like"/>
</dbReference>
<dbReference type="RefSeq" id="WP_380894308.1">
    <property type="nucleotide sequence ID" value="NZ_JBHTKY010000001.1"/>
</dbReference>
<dbReference type="Pfam" id="PF13378">
    <property type="entry name" value="MR_MLE_C"/>
    <property type="match status" value="1"/>
</dbReference>
<accession>A0ABW3RG99</accession>
<dbReference type="Proteomes" id="UP001597205">
    <property type="component" value="Unassembled WGS sequence"/>
</dbReference>
<proteinExistence type="predicted"/>
<name>A0ABW3RG99_9SPHI</name>
<evidence type="ECO:0000313" key="2">
    <source>
        <dbReference type="EMBL" id="MFD1164009.1"/>
    </source>
</evidence>
<reference evidence="3" key="1">
    <citation type="journal article" date="2019" name="Int. J. Syst. Evol. Microbiol.">
        <title>The Global Catalogue of Microorganisms (GCM) 10K type strain sequencing project: providing services to taxonomists for standard genome sequencing and annotation.</title>
        <authorList>
            <consortium name="The Broad Institute Genomics Platform"/>
            <consortium name="The Broad Institute Genome Sequencing Center for Infectious Disease"/>
            <person name="Wu L."/>
            <person name="Ma J."/>
        </authorList>
    </citation>
    <scope>NUCLEOTIDE SEQUENCE [LARGE SCALE GENOMIC DNA]</scope>
    <source>
        <strain evidence="3">CCUG 52468</strain>
    </source>
</reference>
<protein>
    <submittedName>
        <fullName evidence="2">Enolase C-terminal domain-like protein</fullName>
    </submittedName>
</protein>